<dbReference type="EMBL" id="LFMY01000004">
    <property type="protein sequence ID" value="OKL61579.1"/>
    <property type="molecule type" value="Genomic_DNA"/>
</dbReference>
<dbReference type="Gene3D" id="4.10.240.10">
    <property type="entry name" value="Zn(2)-C6 fungal-type DNA-binding domain"/>
    <property type="match status" value="1"/>
</dbReference>
<dbReference type="InterPro" id="IPR021858">
    <property type="entry name" value="Fun_TF"/>
</dbReference>
<keyword evidence="2" id="KW-0862">Zinc</keyword>
<name>A0A225B0T0_TALAT</name>
<dbReference type="RefSeq" id="XP_020121700.1">
    <property type="nucleotide sequence ID" value="XM_020265540.1"/>
</dbReference>
<dbReference type="PROSITE" id="PS00463">
    <property type="entry name" value="ZN2_CY6_FUNGAL_1"/>
    <property type="match status" value="1"/>
</dbReference>
<proteinExistence type="predicted"/>
<dbReference type="GO" id="GO:0000981">
    <property type="term" value="F:DNA-binding transcription factor activity, RNA polymerase II-specific"/>
    <property type="evidence" value="ECO:0007669"/>
    <property type="project" value="InterPro"/>
</dbReference>
<dbReference type="SMART" id="SM00066">
    <property type="entry name" value="GAL4"/>
    <property type="match status" value="1"/>
</dbReference>
<dbReference type="PANTHER" id="PTHR36206">
    <property type="entry name" value="ASPERCRYPTIN BIOSYNTHESIS CLUSTER-SPECIFIC TRANSCRIPTION REGULATOR ATNN-RELATED"/>
    <property type="match status" value="1"/>
</dbReference>
<evidence type="ECO:0000256" key="5">
    <source>
        <dbReference type="ARBA" id="ARBA00023163"/>
    </source>
</evidence>
<gene>
    <name evidence="8" type="ORF">UA08_03260</name>
</gene>
<sequence length="491" mass="54862">MMADNSKQKTKRLRANAPKNRTGCGTCKIRHRRCDEAKPICNSCHKTGRICDGYIDPSTGKKFGGHAGRISPFFGLVPRTLFANEGEAQGFQSFETATEIQFSAALMNNPWAPSFLQLAQQDPAIYHAVIATGIMSRTYQATPVFSTWDSQSNSMYQVALQQYGKAVACFRWQLAGINLDDDHSPSPPNALTCCILLIIFEFMQGNASGIRLHLKNAIKFAAGLGKCPQGQLFANLLALIDMIMMMWLNLDQSYSDISLQIPEVYANKISLTRQSDLETLTYDLVNIKNEVMTWRHAVSARRNAKAQGIGPNNTSYTASWRTIQSKLDFWHRKFTAVSPTEQDIATHRPSLLRVNYLVTVLIVNEVHNKQLSAQSLTKTNPTAGSNSAKLEYFQEIIELIEGVLEAGYCSSRYDVGAGEELLENTGLLPLFSFRNSFIQPLFYVAQKSPHIQLRQKAIRLLLRKPWREGAWDSFIMGSIAQDSLDASISEV</sequence>
<reference evidence="8 9" key="1">
    <citation type="submission" date="2015-06" db="EMBL/GenBank/DDBJ databases">
        <title>Talaromyces atroroseus IBT 11181 draft genome.</title>
        <authorList>
            <person name="Rasmussen K.B."/>
            <person name="Rasmussen S."/>
            <person name="Petersen B."/>
            <person name="Sicheritz-Ponten T."/>
            <person name="Mortensen U.H."/>
            <person name="Thrane U."/>
        </authorList>
    </citation>
    <scope>NUCLEOTIDE SEQUENCE [LARGE SCALE GENOMIC DNA]</scope>
    <source>
        <strain evidence="8 9">IBT 11181</strain>
    </source>
</reference>
<dbReference type="InterPro" id="IPR001138">
    <property type="entry name" value="Zn2Cys6_DnaBD"/>
</dbReference>
<keyword evidence="3" id="KW-0805">Transcription regulation</keyword>
<dbReference type="PANTHER" id="PTHR36206:SF13">
    <property type="entry name" value="TRANSCRIPTIONAL REGULATORY PROTEIN MOC3"/>
    <property type="match status" value="1"/>
</dbReference>
<keyword evidence="4" id="KW-0238">DNA-binding</keyword>
<keyword evidence="9" id="KW-1185">Reference proteome</keyword>
<feature type="domain" description="Zn(2)-C6 fungal-type" evidence="7">
    <location>
        <begin position="23"/>
        <end position="51"/>
    </location>
</feature>
<dbReference type="SUPFAM" id="SSF57701">
    <property type="entry name" value="Zn2/Cys6 DNA-binding domain"/>
    <property type="match status" value="1"/>
</dbReference>
<dbReference type="AlphaFoldDB" id="A0A225B0T0"/>
<keyword evidence="5" id="KW-0804">Transcription</keyword>
<evidence type="ECO:0000256" key="1">
    <source>
        <dbReference type="ARBA" id="ARBA00022723"/>
    </source>
</evidence>
<evidence type="ECO:0000256" key="3">
    <source>
        <dbReference type="ARBA" id="ARBA00023015"/>
    </source>
</evidence>
<evidence type="ECO:0000256" key="6">
    <source>
        <dbReference type="ARBA" id="ARBA00023242"/>
    </source>
</evidence>
<evidence type="ECO:0000259" key="7">
    <source>
        <dbReference type="PROSITE" id="PS00463"/>
    </source>
</evidence>
<keyword evidence="1" id="KW-0479">Metal-binding</keyword>
<dbReference type="InterPro" id="IPR052360">
    <property type="entry name" value="Transcr_Regulatory_Proteins"/>
</dbReference>
<dbReference type="InterPro" id="IPR036864">
    <property type="entry name" value="Zn2-C6_fun-type_DNA-bd_sf"/>
</dbReference>
<evidence type="ECO:0000256" key="2">
    <source>
        <dbReference type="ARBA" id="ARBA00022833"/>
    </source>
</evidence>
<dbReference type="OrthoDB" id="3172332at2759"/>
<keyword evidence="6" id="KW-0539">Nucleus</keyword>
<dbReference type="GeneID" id="31003015"/>
<evidence type="ECO:0000256" key="4">
    <source>
        <dbReference type="ARBA" id="ARBA00023125"/>
    </source>
</evidence>
<evidence type="ECO:0000313" key="8">
    <source>
        <dbReference type="EMBL" id="OKL61579.1"/>
    </source>
</evidence>
<organism evidence="8 9">
    <name type="scientific">Talaromyces atroroseus</name>
    <dbReference type="NCBI Taxonomy" id="1441469"/>
    <lineage>
        <taxon>Eukaryota</taxon>
        <taxon>Fungi</taxon>
        <taxon>Dikarya</taxon>
        <taxon>Ascomycota</taxon>
        <taxon>Pezizomycotina</taxon>
        <taxon>Eurotiomycetes</taxon>
        <taxon>Eurotiomycetidae</taxon>
        <taxon>Eurotiales</taxon>
        <taxon>Trichocomaceae</taxon>
        <taxon>Talaromyces</taxon>
        <taxon>Talaromyces sect. Trachyspermi</taxon>
    </lineage>
</organism>
<dbReference type="Pfam" id="PF11951">
    <property type="entry name" value="Fungal_trans_2"/>
    <property type="match status" value="1"/>
</dbReference>
<protein>
    <recommendedName>
        <fullName evidence="7">Zn(2)-C6 fungal-type domain-containing protein</fullName>
    </recommendedName>
</protein>
<dbReference type="GO" id="GO:0008270">
    <property type="term" value="F:zinc ion binding"/>
    <property type="evidence" value="ECO:0007669"/>
    <property type="project" value="InterPro"/>
</dbReference>
<evidence type="ECO:0000313" key="9">
    <source>
        <dbReference type="Proteomes" id="UP000214365"/>
    </source>
</evidence>
<dbReference type="Proteomes" id="UP000214365">
    <property type="component" value="Unassembled WGS sequence"/>
</dbReference>
<dbReference type="GO" id="GO:0003677">
    <property type="term" value="F:DNA binding"/>
    <property type="evidence" value="ECO:0007669"/>
    <property type="project" value="UniProtKB-KW"/>
</dbReference>
<dbReference type="CDD" id="cd00067">
    <property type="entry name" value="GAL4"/>
    <property type="match status" value="1"/>
</dbReference>
<accession>A0A225B0T0</accession>
<dbReference type="STRING" id="1441469.A0A225B0T0"/>
<comment type="caution">
    <text evidence="8">The sequence shown here is derived from an EMBL/GenBank/DDBJ whole genome shotgun (WGS) entry which is preliminary data.</text>
</comment>
<dbReference type="Pfam" id="PF00172">
    <property type="entry name" value="Zn_clus"/>
    <property type="match status" value="1"/>
</dbReference>